<evidence type="ECO:0000259" key="1">
    <source>
        <dbReference type="Pfam" id="PF23305"/>
    </source>
</evidence>
<evidence type="ECO:0000313" key="3">
    <source>
        <dbReference type="Proteomes" id="UP000324241"/>
    </source>
</evidence>
<dbReference type="PANTHER" id="PTHR39463">
    <property type="entry name" value="MEDUSA"/>
    <property type="match status" value="1"/>
</dbReference>
<accession>A0A5M9MQ91</accession>
<organism evidence="2 3">
    <name type="scientific">Aspergillus tanneri</name>
    <dbReference type="NCBI Taxonomy" id="1220188"/>
    <lineage>
        <taxon>Eukaryota</taxon>
        <taxon>Fungi</taxon>
        <taxon>Dikarya</taxon>
        <taxon>Ascomycota</taxon>
        <taxon>Pezizomycotina</taxon>
        <taxon>Eurotiomycetes</taxon>
        <taxon>Eurotiomycetidae</taxon>
        <taxon>Eurotiales</taxon>
        <taxon>Aspergillaceae</taxon>
        <taxon>Aspergillus</taxon>
        <taxon>Aspergillus subgen. Circumdati</taxon>
    </lineage>
</organism>
<dbReference type="AlphaFoldDB" id="A0A5M9MQ91"/>
<dbReference type="GO" id="GO:0005634">
    <property type="term" value="C:nucleus"/>
    <property type="evidence" value="ECO:0007669"/>
    <property type="project" value="TreeGrafter"/>
</dbReference>
<gene>
    <name evidence="2" type="ORF">ATNIH1004_005384</name>
</gene>
<dbReference type="EMBL" id="QUQM01000004">
    <property type="protein sequence ID" value="KAA8646709.1"/>
    <property type="molecule type" value="Genomic_DNA"/>
</dbReference>
<name>A0A5M9MQ91_9EURO</name>
<dbReference type="Pfam" id="PF23305">
    <property type="entry name" value="DUF7082"/>
    <property type="match status" value="1"/>
</dbReference>
<dbReference type="InterPro" id="IPR055509">
    <property type="entry name" value="DUF7082"/>
</dbReference>
<dbReference type="VEuPathDB" id="FungiDB:EYZ11_011699"/>
<comment type="caution">
    <text evidence="2">The sequence shown here is derived from an EMBL/GenBank/DDBJ whole genome shotgun (WGS) entry which is preliminary data.</text>
</comment>
<evidence type="ECO:0000313" key="2">
    <source>
        <dbReference type="EMBL" id="KAA8646709.1"/>
    </source>
</evidence>
<dbReference type="OrthoDB" id="1751210at2759"/>
<feature type="domain" description="DUF7082" evidence="1">
    <location>
        <begin position="301"/>
        <end position="453"/>
    </location>
</feature>
<proteinExistence type="predicted"/>
<dbReference type="RefSeq" id="XP_033426070.1">
    <property type="nucleotide sequence ID" value="XM_033570038.1"/>
</dbReference>
<sequence>MSNHNEISLLLQTNSALRSGRELSPGEHSNYFSRIIHDREDFEPKVLNFNADHGPEGSFIYFHLQSNSLLLDDALWTHLIFGKHWIQCDITYLGFWCSKQQYSMSAYVHSTPSQPDITLHTPLWAIVHDVETLAPHILYVGEYSYQAELGKSWDTRSKADMSRTLPTPIQGGQRSIPCESVSESQIGSHNARNLGQLGHAMDIIEPIQASYCGDDNMAASTTPVSVMIKPLPPTARLSKDAVNGASVVPQDKPFLIGEEMKLGETPRRLSATLLWTPPFAEMDDADSTNPPTPQIPTSSILYISSTLMDMVFNWTRKEIGYRRRIVHFVRHPQSRHLVDINLFLPLHRRPGVDLLCVSCIYWPGSGDCFITSSDILRLLQWLLQTPMFLRLEKCRIRRNLDRFQPHLISKSNPESFEFARMVRGFRNPRVVTVQKDMKVFPWRILPSAITSILQKHKVQVHFLAYNGEINSVNLAQLLISY</sequence>
<dbReference type="GeneID" id="54328086"/>
<protein>
    <recommendedName>
        <fullName evidence="1">DUF7082 domain-containing protein</fullName>
    </recommendedName>
</protein>
<dbReference type="PANTHER" id="PTHR39463:SF1">
    <property type="entry name" value="MEDUSA"/>
    <property type="match status" value="1"/>
</dbReference>
<reference evidence="2 3" key="1">
    <citation type="submission" date="2019-08" db="EMBL/GenBank/DDBJ databases">
        <title>The genome sequence of a newly discovered highly antifungal drug resistant Aspergillus species, Aspergillus tanneri NIH 1004.</title>
        <authorList>
            <person name="Mounaud S."/>
            <person name="Singh I."/>
            <person name="Joardar V."/>
            <person name="Pakala S."/>
            <person name="Pakala S."/>
            <person name="Venepally P."/>
            <person name="Chung J.K."/>
            <person name="Losada L."/>
            <person name="Nierman W.C."/>
        </authorList>
    </citation>
    <scope>NUCLEOTIDE SEQUENCE [LARGE SCALE GENOMIC DNA]</scope>
    <source>
        <strain evidence="2 3">NIH1004</strain>
    </source>
</reference>
<dbReference type="Proteomes" id="UP000324241">
    <property type="component" value="Unassembled WGS sequence"/>
</dbReference>